<evidence type="ECO:0000313" key="2">
    <source>
        <dbReference type="EMBL" id="EET84906.1"/>
    </source>
</evidence>
<sequence>MFSTSQFISIFALVFEIVLYNISRLKIKVYRSS</sequence>
<organism evidence="2 3">
    <name type="scientific">Clostridium carboxidivorans P7</name>
    <dbReference type="NCBI Taxonomy" id="536227"/>
    <lineage>
        <taxon>Bacteria</taxon>
        <taxon>Bacillati</taxon>
        <taxon>Bacillota</taxon>
        <taxon>Clostridia</taxon>
        <taxon>Eubacteriales</taxon>
        <taxon>Clostridiaceae</taxon>
        <taxon>Clostridium</taxon>
    </lineage>
</organism>
<accession>C6Q0T8</accession>
<proteinExistence type="predicted"/>
<evidence type="ECO:0000313" key="3">
    <source>
        <dbReference type="Proteomes" id="UP000004198"/>
    </source>
</evidence>
<dbReference type="AlphaFoldDB" id="C6Q0T8"/>
<keyword evidence="1" id="KW-0472">Membrane</keyword>
<name>C6Q0T8_9CLOT</name>
<keyword evidence="1" id="KW-1133">Transmembrane helix</keyword>
<protein>
    <submittedName>
        <fullName evidence="2">Uncharacterized protein</fullName>
    </submittedName>
</protein>
<feature type="transmembrane region" description="Helical" evidence="1">
    <location>
        <begin position="6"/>
        <end position="23"/>
    </location>
</feature>
<reference evidence="2 3" key="1">
    <citation type="submission" date="2009-06" db="EMBL/GenBank/DDBJ databases">
        <title>The draft genome of Clostridium carboxidivorans P7.</title>
        <authorList>
            <consortium name="US DOE Joint Genome Institute (JGI-PGF)"/>
            <person name="Lucas S."/>
            <person name="Copeland A."/>
            <person name="Lapidus A."/>
            <person name="Glavina del Rio T."/>
            <person name="Tice H."/>
            <person name="Bruce D."/>
            <person name="Goodwin L."/>
            <person name="Pitluck S."/>
            <person name="Larimer F."/>
            <person name="Land M.L."/>
            <person name="Hauser L."/>
            <person name="Hemme C.L."/>
        </authorList>
    </citation>
    <scope>NUCLEOTIDE SEQUENCE [LARGE SCALE GENOMIC DNA]</scope>
    <source>
        <strain evidence="2 3">P7</strain>
    </source>
</reference>
<keyword evidence="1" id="KW-0812">Transmembrane</keyword>
<keyword evidence="3" id="KW-1185">Reference proteome</keyword>
<dbReference type="Proteomes" id="UP000004198">
    <property type="component" value="Unassembled WGS sequence"/>
</dbReference>
<dbReference type="EMBL" id="ACVI01000122">
    <property type="protein sequence ID" value="EET84906.1"/>
    <property type="molecule type" value="Genomic_DNA"/>
</dbReference>
<evidence type="ECO:0000256" key="1">
    <source>
        <dbReference type="SAM" id="Phobius"/>
    </source>
</evidence>
<gene>
    <name evidence="2" type="ORF">CcarbDRAFT_4655</name>
</gene>
<comment type="caution">
    <text evidence="2">The sequence shown here is derived from an EMBL/GenBank/DDBJ whole genome shotgun (WGS) entry which is preliminary data.</text>
</comment>